<keyword evidence="1" id="KW-1133">Transmembrane helix</keyword>
<feature type="transmembrane region" description="Helical" evidence="1">
    <location>
        <begin position="70"/>
        <end position="89"/>
    </location>
</feature>
<dbReference type="Proteomes" id="UP000198984">
    <property type="component" value="Unassembled WGS sequence"/>
</dbReference>
<dbReference type="Pfam" id="PF04773">
    <property type="entry name" value="FecR"/>
    <property type="match status" value="1"/>
</dbReference>
<evidence type="ECO:0000313" key="4">
    <source>
        <dbReference type="EMBL" id="SEN74094.1"/>
    </source>
</evidence>
<organism evidence="4 5">
    <name type="scientific">Chitinophaga rupis</name>
    <dbReference type="NCBI Taxonomy" id="573321"/>
    <lineage>
        <taxon>Bacteria</taxon>
        <taxon>Pseudomonadati</taxon>
        <taxon>Bacteroidota</taxon>
        <taxon>Chitinophagia</taxon>
        <taxon>Chitinophagales</taxon>
        <taxon>Chitinophagaceae</taxon>
        <taxon>Chitinophaga</taxon>
    </lineage>
</organism>
<dbReference type="PIRSF" id="PIRSF018266">
    <property type="entry name" value="FecR"/>
    <property type="match status" value="1"/>
</dbReference>
<accession>A0A1H8IZT0</accession>
<dbReference type="InterPro" id="IPR012373">
    <property type="entry name" value="Ferrdict_sens_TM"/>
</dbReference>
<dbReference type="GO" id="GO:0016989">
    <property type="term" value="F:sigma factor antagonist activity"/>
    <property type="evidence" value="ECO:0007669"/>
    <property type="project" value="TreeGrafter"/>
</dbReference>
<dbReference type="RefSeq" id="WP_089920774.1">
    <property type="nucleotide sequence ID" value="NZ_FOBB01000012.1"/>
</dbReference>
<dbReference type="OrthoDB" id="738872at2"/>
<keyword evidence="1" id="KW-0472">Membrane</keyword>
<dbReference type="Gene3D" id="3.55.50.30">
    <property type="match status" value="1"/>
</dbReference>
<proteinExistence type="predicted"/>
<protein>
    <submittedName>
        <fullName evidence="4">FecR family protein</fullName>
    </submittedName>
</protein>
<feature type="domain" description="Protein FecR C-terminal" evidence="3">
    <location>
        <begin position="244"/>
        <end position="309"/>
    </location>
</feature>
<dbReference type="STRING" id="573321.SAMN04488505_112142"/>
<name>A0A1H8IZT0_9BACT</name>
<keyword evidence="1" id="KW-0812">Transmembrane</keyword>
<dbReference type="EMBL" id="FOBB01000012">
    <property type="protein sequence ID" value="SEN74094.1"/>
    <property type="molecule type" value="Genomic_DNA"/>
</dbReference>
<evidence type="ECO:0000259" key="3">
    <source>
        <dbReference type="Pfam" id="PF16344"/>
    </source>
</evidence>
<reference evidence="4 5" key="1">
    <citation type="submission" date="2016-10" db="EMBL/GenBank/DDBJ databases">
        <authorList>
            <person name="de Groot N.N."/>
        </authorList>
    </citation>
    <scope>NUCLEOTIDE SEQUENCE [LARGE SCALE GENOMIC DNA]</scope>
    <source>
        <strain evidence="4 5">DSM 21039</strain>
    </source>
</reference>
<evidence type="ECO:0000313" key="5">
    <source>
        <dbReference type="Proteomes" id="UP000198984"/>
    </source>
</evidence>
<dbReference type="Gene3D" id="2.60.120.1440">
    <property type="match status" value="1"/>
</dbReference>
<keyword evidence="5" id="KW-1185">Reference proteome</keyword>
<feature type="domain" description="FecR protein" evidence="2">
    <location>
        <begin position="113"/>
        <end position="201"/>
    </location>
</feature>
<gene>
    <name evidence="4" type="ORF">SAMN04488505_112142</name>
</gene>
<dbReference type="PANTHER" id="PTHR30273:SF2">
    <property type="entry name" value="PROTEIN FECR"/>
    <property type="match status" value="1"/>
</dbReference>
<dbReference type="AlphaFoldDB" id="A0A1H8IZT0"/>
<dbReference type="InterPro" id="IPR006860">
    <property type="entry name" value="FecR"/>
</dbReference>
<dbReference type="InterPro" id="IPR032508">
    <property type="entry name" value="FecR_C"/>
</dbReference>
<evidence type="ECO:0000256" key="1">
    <source>
        <dbReference type="SAM" id="Phobius"/>
    </source>
</evidence>
<sequence>MHIDKELLEKYFKGRCTAAEAAAVEAYLLQEATPEMDAYLLEAWEQTSQTPIIPIPAAAPQKVKPLYRRWYSGAAAVLLLIVGAGAWLWQSQHGLQVPALVQQWDTIYNNGRNIRLVSMPDGSRVWLNAYAAVAYSHDYNSQARDLWLKGEAYFEVAQVAGKPFRVHAGELVTTALGTAFNIATANHADSSIAVSLLSGKVSVSTAAFSYVLQPGEVLLYKKGALPAPATRFNTAATLDWKSGKLIFDNATLENAFAKLQSRYGQRIILEDNKLAKRKVSGSFTSNESLEQILTTLEYVYGFSYHLSGDSSAYVVEGK</sequence>
<dbReference type="Pfam" id="PF16344">
    <property type="entry name" value="FecR_C"/>
    <property type="match status" value="1"/>
</dbReference>
<evidence type="ECO:0000259" key="2">
    <source>
        <dbReference type="Pfam" id="PF04773"/>
    </source>
</evidence>
<dbReference type="PANTHER" id="PTHR30273">
    <property type="entry name" value="PERIPLASMIC SIGNAL SENSOR AND SIGMA FACTOR ACTIVATOR FECR-RELATED"/>
    <property type="match status" value="1"/>
</dbReference>